<protein>
    <submittedName>
        <fullName evidence="2">Uncharacterized protein</fullName>
    </submittedName>
</protein>
<evidence type="ECO:0000313" key="3">
    <source>
        <dbReference type="Proteomes" id="UP000218606"/>
    </source>
</evidence>
<accession>A0AAN1GTN5</accession>
<keyword evidence="1" id="KW-0472">Membrane</keyword>
<proteinExistence type="predicted"/>
<feature type="transmembrane region" description="Helical" evidence="1">
    <location>
        <begin position="27"/>
        <end position="49"/>
    </location>
</feature>
<dbReference type="RefSeq" id="WP_096872698.1">
    <property type="nucleotide sequence ID" value="NZ_CP010715.1"/>
</dbReference>
<keyword evidence="1" id="KW-1133">Transmembrane helix</keyword>
<evidence type="ECO:0000256" key="1">
    <source>
        <dbReference type="SAM" id="Phobius"/>
    </source>
</evidence>
<sequence>MIKVPKNWNEAVGLGSKVLWAVSRVHILSLVIGAIGMIGVQLLTGFWGFRSEHQTIIRSHYEEALLAHKAFQRQIERYNSVFEGNPVPVGETARVFDEDAVPVVREIQQAGSFDDAAQAYIREIKEVSRLLPGTEARVEDYIDAITGLRKYYIERNPPQVGSVEWVNFYGQFRVDLDQYISTRDAYLEELAGEVGSYWRAVRNS</sequence>
<name>A0AAN1GTN5_9RHOB</name>
<dbReference type="EMBL" id="CP010767">
    <property type="protein sequence ID" value="ATG44831.1"/>
    <property type="molecule type" value="Genomic_DNA"/>
</dbReference>
<evidence type="ECO:0000313" key="2">
    <source>
        <dbReference type="EMBL" id="ATG44831.1"/>
    </source>
</evidence>
<reference evidence="2 3" key="1">
    <citation type="journal article" date="2017" name="Front. Microbiol.">
        <title>Phaeobacter piscinae sp. nov., a species of the Roseobacter group and potential aquaculture probiont.</title>
        <authorList>
            <person name="Sonnenschein E.C."/>
            <person name="Phippen C.B.W."/>
            <person name="Nielsen K.F."/>
            <person name="Mateiu R.V."/>
            <person name="Melchiorsen J."/>
            <person name="Gram L."/>
            <person name="Overmann J."/>
            <person name="Freese H.M."/>
        </authorList>
    </citation>
    <scope>NUCLEOTIDE SEQUENCE [LARGE SCALE GENOMIC DNA]</scope>
    <source>
        <strain evidence="2 3">P13</strain>
    </source>
</reference>
<dbReference type="AlphaFoldDB" id="A0AAN1GTN5"/>
<gene>
    <name evidence="2" type="ORF">PhaeoP13_02930</name>
</gene>
<dbReference type="Proteomes" id="UP000218606">
    <property type="component" value="Chromosome"/>
</dbReference>
<keyword evidence="1" id="KW-0812">Transmembrane</keyword>
<organism evidence="2 3">
    <name type="scientific">Phaeobacter piscinae</name>
    <dbReference type="NCBI Taxonomy" id="1580596"/>
    <lineage>
        <taxon>Bacteria</taxon>
        <taxon>Pseudomonadati</taxon>
        <taxon>Pseudomonadota</taxon>
        <taxon>Alphaproteobacteria</taxon>
        <taxon>Rhodobacterales</taxon>
        <taxon>Roseobacteraceae</taxon>
        <taxon>Phaeobacter</taxon>
    </lineage>
</organism>